<dbReference type="PANTHER" id="PTHR30537:SF74">
    <property type="entry name" value="HTH-TYPE TRANSCRIPTIONAL REGULATOR TRPI"/>
    <property type="match status" value="1"/>
</dbReference>
<dbReference type="Proteomes" id="UP000022311">
    <property type="component" value="Unassembled WGS sequence"/>
</dbReference>
<dbReference type="Gene3D" id="3.40.190.10">
    <property type="entry name" value="Periplasmic binding protein-like II"/>
    <property type="match status" value="2"/>
</dbReference>
<dbReference type="GO" id="GO:0006351">
    <property type="term" value="P:DNA-templated transcription"/>
    <property type="evidence" value="ECO:0007669"/>
    <property type="project" value="TreeGrafter"/>
</dbReference>
<organism evidence="3 4">
    <name type="scientific">Providencia alcalifaciens 205/92</name>
    <dbReference type="NCBI Taxonomy" id="1256988"/>
    <lineage>
        <taxon>Bacteria</taxon>
        <taxon>Pseudomonadati</taxon>
        <taxon>Pseudomonadota</taxon>
        <taxon>Gammaproteobacteria</taxon>
        <taxon>Enterobacterales</taxon>
        <taxon>Morganellaceae</taxon>
        <taxon>Providencia</taxon>
    </lineage>
</organism>
<evidence type="ECO:0000259" key="2">
    <source>
        <dbReference type="Pfam" id="PF03466"/>
    </source>
</evidence>
<dbReference type="GO" id="GO:0003700">
    <property type="term" value="F:DNA-binding transcription factor activity"/>
    <property type="evidence" value="ECO:0007669"/>
    <property type="project" value="TreeGrafter"/>
</dbReference>
<name>A0AAV3LZV8_9GAMM</name>
<gene>
    <name evidence="3" type="ORF">HMPREF1563_3751</name>
</gene>
<comment type="similarity">
    <text evidence="1">Belongs to the LysR transcriptional regulatory family.</text>
</comment>
<dbReference type="InterPro" id="IPR058163">
    <property type="entry name" value="LysR-type_TF_proteobact-type"/>
</dbReference>
<dbReference type="RefSeq" id="WP_230085431.1">
    <property type="nucleotide sequence ID" value="NZ_JALD01000087.1"/>
</dbReference>
<protein>
    <submittedName>
        <fullName evidence="3">LysR substrate-binding domain protein</fullName>
    </submittedName>
</protein>
<sequence>MIPRLPNFYLQHPDIEISVSTSHSSEAKGLSGFDVLILRDALEKPEWCYFDRRPLFEEKLTLVASPTLLAQHRLNTLEDLTAHVFVTSNTRVVEWEKWMKEAGIEGLYPLRFQRVEHNYLSMQAVIDGLGIGIAELPTLSHDLNKKRLQAPFQVQVTGSQYAALVAPDVDKSLSLTLSLEWLEQEALK</sequence>
<dbReference type="InterPro" id="IPR005119">
    <property type="entry name" value="LysR_subst-bd"/>
</dbReference>
<proteinExistence type="inferred from homology"/>
<accession>A0AAV3LZV8</accession>
<dbReference type="AlphaFoldDB" id="A0AAV3LZV8"/>
<feature type="domain" description="LysR substrate-binding" evidence="2">
    <location>
        <begin position="2"/>
        <end position="185"/>
    </location>
</feature>
<comment type="caution">
    <text evidence="3">The sequence shown here is derived from an EMBL/GenBank/DDBJ whole genome shotgun (WGS) entry which is preliminary data.</text>
</comment>
<dbReference type="Pfam" id="PF03466">
    <property type="entry name" value="LysR_substrate"/>
    <property type="match status" value="1"/>
</dbReference>
<evidence type="ECO:0000313" key="4">
    <source>
        <dbReference type="Proteomes" id="UP000022311"/>
    </source>
</evidence>
<dbReference type="GO" id="GO:0043565">
    <property type="term" value="F:sequence-specific DNA binding"/>
    <property type="evidence" value="ECO:0007669"/>
    <property type="project" value="TreeGrafter"/>
</dbReference>
<dbReference type="SUPFAM" id="SSF53850">
    <property type="entry name" value="Periplasmic binding protein-like II"/>
    <property type="match status" value="1"/>
</dbReference>
<dbReference type="EMBL" id="JALD01000087">
    <property type="protein sequence ID" value="EUD09076.1"/>
    <property type="molecule type" value="Genomic_DNA"/>
</dbReference>
<evidence type="ECO:0000313" key="3">
    <source>
        <dbReference type="EMBL" id="EUD09076.1"/>
    </source>
</evidence>
<evidence type="ECO:0000256" key="1">
    <source>
        <dbReference type="ARBA" id="ARBA00009437"/>
    </source>
</evidence>
<dbReference type="PANTHER" id="PTHR30537">
    <property type="entry name" value="HTH-TYPE TRANSCRIPTIONAL REGULATOR"/>
    <property type="match status" value="1"/>
</dbReference>
<reference evidence="3 4" key="1">
    <citation type="submission" date="2014-01" db="EMBL/GenBank/DDBJ databases">
        <authorList>
            <person name="Durkin A.S."/>
            <person name="McCorrison J."/>
            <person name="Torralba M."/>
            <person name="Gillis M."/>
            <person name="Haft D.H."/>
            <person name="Methe B."/>
            <person name="Sutton G."/>
            <person name="Nelson K.E."/>
        </authorList>
    </citation>
    <scope>NUCLEOTIDE SEQUENCE [LARGE SCALE GENOMIC DNA]</scope>
    <source>
        <strain evidence="3 4">205/92</strain>
    </source>
</reference>